<evidence type="ECO:0000256" key="6">
    <source>
        <dbReference type="SAM" id="Phobius"/>
    </source>
</evidence>
<sequence>MDLVSALQASFAQLIGPSAIFYALLAIGLNLHFGYTGLLNFGQIGFALLGGYGVGIMTVTYQQPLWVGILVGLLAAGALAIVLGIPTLRLRADYLAIATIAAAEVLRLIFRSTASDSVTGSTNGLYGFAGPFTRFSPFDSSKQYSILGVNFVGDDVWAMLVGWTLVLVLCFFVYLLSHSPWGRVLRAIREDEDAARALGKNVFVYKLQALVLGGVIGGMGGVFNALQTKSIHPDFYSTAQTFYAFGALLLGGAATVFGPVVGAMLFWFLLAVPDAALRQAIAGPDPLLPLTDAQVGATRFILLGILIAVLMVFRPQGLLGRKRELQFDGR</sequence>
<dbReference type="RefSeq" id="WP_159231468.1">
    <property type="nucleotide sequence ID" value="NZ_CACSIP010000022.1"/>
</dbReference>
<feature type="transmembrane region" description="Helical" evidence="6">
    <location>
        <begin position="293"/>
        <end position="313"/>
    </location>
</feature>
<evidence type="ECO:0000313" key="7">
    <source>
        <dbReference type="EMBL" id="CAA0123907.1"/>
    </source>
</evidence>
<feature type="transmembrane region" description="Helical" evidence="6">
    <location>
        <begin position="242"/>
        <end position="270"/>
    </location>
</feature>
<evidence type="ECO:0000256" key="2">
    <source>
        <dbReference type="ARBA" id="ARBA00022475"/>
    </source>
</evidence>
<evidence type="ECO:0000256" key="3">
    <source>
        <dbReference type="ARBA" id="ARBA00022692"/>
    </source>
</evidence>
<name>A0A5S9QVI8_MYCVN</name>
<dbReference type="AlphaFoldDB" id="A0A5S9QVI8"/>
<reference evidence="7 8" key="1">
    <citation type="submission" date="2019-11" db="EMBL/GenBank/DDBJ databases">
        <authorList>
            <person name="Holert J."/>
        </authorList>
    </citation>
    <scope>NUCLEOTIDE SEQUENCE [LARGE SCALE GENOMIC DNA]</scope>
    <source>
        <strain evidence="7">BC8_1</strain>
    </source>
</reference>
<accession>A0A5S9QVI8</accession>
<dbReference type="EMBL" id="CACSIP010000022">
    <property type="protein sequence ID" value="CAA0123907.1"/>
    <property type="molecule type" value="Genomic_DNA"/>
</dbReference>
<dbReference type="GO" id="GO:0005886">
    <property type="term" value="C:plasma membrane"/>
    <property type="evidence" value="ECO:0007669"/>
    <property type="project" value="UniProtKB-SubCell"/>
</dbReference>
<organism evidence="7 8">
    <name type="scientific">Mycolicibacterium vanbaalenii</name>
    <name type="common">Mycobacterium vanbaalenii</name>
    <dbReference type="NCBI Taxonomy" id="110539"/>
    <lineage>
        <taxon>Bacteria</taxon>
        <taxon>Bacillati</taxon>
        <taxon>Actinomycetota</taxon>
        <taxon>Actinomycetes</taxon>
        <taxon>Mycobacteriales</taxon>
        <taxon>Mycobacteriaceae</taxon>
        <taxon>Mycolicibacterium</taxon>
    </lineage>
</organism>
<dbReference type="InterPro" id="IPR001851">
    <property type="entry name" value="ABC_transp_permease"/>
</dbReference>
<dbReference type="OrthoDB" id="9814461at2"/>
<feature type="transmembrane region" description="Helical" evidence="6">
    <location>
        <begin position="65"/>
        <end position="85"/>
    </location>
</feature>
<dbReference type="PANTHER" id="PTHR30482">
    <property type="entry name" value="HIGH-AFFINITY BRANCHED-CHAIN AMINO ACID TRANSPORT SYSTEM PERMEASE"/>
    <property type="match status" value="1"/>
</dbReference>
<feature type="transmembrane region" description="Helical" evidence="6">
    <location>
        <begin position="156"/>
        <end position="176"/>
    </location>
</feature>
<dbReference type="Pfam" id="PF02653">
    <property type="entry name" value="BPD_transp_2"/>
    <property type="match status" value="1"/>
</dbReference>
<gene>
    <name evidence="7" type="ORF">AELLOGFF_04685</name>
</gene>
<dbReference type="CDD" id="cd06581">
    <property type="entry name" value="TM_PBP1_LivM_like"/>
    <property type="match status" value="1"/>
</dbReference>
<keyword evidence="5 6" id="KW-0472">Membrane</keyword>
<dbReference type="Proteomes" id="UP000430146">
    <property type="component" value="Unassembled WGS sequence"/>
</dbReference>
<feature type="transmembrane region" description="Helical" evidence="6">
    <location>
        <begin position="38"/>
        <end position="59"/>
    </location>
</feature>
<feature type="transmembrane region" description="Helical" evidence="6">
    <location>
        <begin position="12"/>
        <end position="31"/>
    </location>
</feature>
<keyword evidence="3 6" id="KW-0812">Transmembrane</keyword>
<keyword evidence="2" id="KW-1003">Cell membrane</keyword>
<protein>
    <recommendedName>
        <fullName evidence="9">Amino acid/amide ABC transporter membrane protein 2, HAAT family</fullName>
    </recommendedName>
</protein>
<keyword evidence="4 6" id="KW-1133">Transmembrane helix</keyword>
<proteinExistence type="predicted"/>
<keyword evidence="8" id="KW-1185">Reference proteome</keyword>
<evidence type="ECO:0008006" key="9">
    <source>
        <dbReference type="Google" id="ProtNLM"/>
    </source>
</evidence>
<dbReference type="GO" id="GO:0015658">
    <property type="term" value="F:branched-chain amino acid transmembrane transporter activity"/>
    <property type="evidence" value="ECO:0007669"/>
    <property type="project" value="InterPro"/>
</dbReference>
<evidence type="ECO:0000256" key="1">
    <source>
        <dbReference type="ARBA" id="ARBA00004651"/>
    </source>
</evidence>
<evidence type="ECO:0000256" key="4">
    <source>
        <dbReference type="ARBA" id="ARBA00022989"/>
    </source>
</evidence>
<evidence type="ECO:0000313" key="8">
    <source>
        <dbReference type="Proteomes" id="UP000430146"/>
    </source>
</evidence>
<dbReference type="PANTHER" id="PTHR30482:SF10">
    <property type="entry name" value="HIGH-AFFINITY BRANCHED-CHAIN AMINO ACID TRANSPORT PROTEIN BRAE"/>
    <property type="match status" value="1"/>
</dbReference>
<dbReference type="InterPro" id="IPR043428">
    <property type="entry name" value="LivM-like"/>
</dbReference>
<evidence type="ECO:0000256" key="5">
    <source>
        <dbReference type="ARBA" id="ARBA00023136"/>
    </source>
</evidence>
<comment type="subcellular location">
    <subcellularLocation>
        <location evidence="1">Cell membrane</location>
        <topology evidence="1">Multi-pass membrane protein</topology>
    </subcellularLocation>
</comment>